<keyword evidence="5 8" id="KW-0378">Hydrolase</keyword>
<comment type="function">
    <text evidence="8">Catalyzes the deamination of adenosine to inosine at the wobble position 34 of tRNA(Arg2).</text>
</comment>
<dbReference type="Gene3D" id="3.40.140.10">
    <property type="entry name" value="Cytidine Deaminase, domain 2"/>
    <property type="match status" value="1"/>
</dbReference>
<evidence type="ECO:0000256" key="5">
    <source>
        <dbReference type="ARBA" id="ARBA00022801"/>
    </source>
</evidence>
<dbReference type="CDD" id="cd01285">
    <property type="entry name" value="nucleoside_deaminase"/>
    <property type="match status" value="1"/>
</dbReference>
<feature type="binding site" evidence="8">
    <location>
        <position position="58"/>
    </location>
    <ligand>
        <name>Zn(2+)</name>
        <dbReference type="ChEBI" id="CHEBI:29105"/>
        <note>catalytic</note>
    </ligand>
</feature>
<dbReference type="Pfam" id="PF14437">
    <property type="entry name" value="MafB19-deam"/>
    <property type="match status" value="1"/>
</dbReference>
<keyword evidence="6 8" id="KW-0862">Zinc</keyword>
<dbReference type="SUPFAM" id="SSF53927">
    <property type="entry name" value="Cytidine deaminase-like"/>
    <property type="match status" value="1"/>
</dbReference>
<dbReference type="InterPro" id="IPR028883">
    <property type="entry name" value="tRNA_aden_deaminase"/>
</dbReference>
<feature type="domain" description="CMP/dCMP-type deaminase" evidence="9">
    <location>
        <begin position="7"/>
        <end position="118"/>
    </location>
</feature>
<reference evidence="10 11" key="1">
    <citation type="submission" date="2019-08" db="EMBL/GenBank/DDBJ databases">
        <authorList>
            <person name="Liang Q."/>
        </authorList>
    </citation>
    <scope>NUCLEOTIDE SEQUENCE [LARGE SCALE GENOMIC DNA]</scope>
    <source>
        <strain evidence="10 11">V1718</strain>
    </source>
</reference>
<evidence type="ECO:0000256" key="3">
    <source>
        <dbReference type="ARBA" id="ARBA00022694"/>
    </source>
</evidence>
<dbReference type="InterPro" id="IPR016193">
    <property type="entry name" value="Cytidine_deaminase-like"/>
</dbReference>
<dbReference type="InterPro" id="IPR058535">
    <property type="entry name" value="MafB19-deam"/>
</dbReference>
<evidence type="ECO:0000313" key="10">
    <source>
        <dbReference type="EMBL" id="QED26348.1"/>
    </source>
</evidence>
<evidence type="ECO:0000313" key="11">
    <source>
        <dbReference type="Proteomes" id="UP000321595"/>
    </source>
</evidence>
<dbReference type="PANTHER" id="PTHR11079">
    <property type="entry name" value="CYTOSINE DEAMINASE FAMILY MEMBER"/>
    <property type="match status" value="1"/>
</dbReference>
<gene>
    <name evidence="8 10" type="primary">tadA</name>
    <name evidence="10" type="ORF">FRD01_03585</name>
</gene>
<accession>A0A5B8XMW8</accession>
<dbReference type="GO" id="GO:0002100">
    <property type="term" value="P:tRNA wobble adenosine to inosine editing"/>
    <property type="evidence" value="ECO:0007669"/>
    <property type="project" value="UniProtKB-UniRule"/>
</dbReference>
<dbReference type="PROSITE" id="PS00903">
    <property type="entry name" value="CYT_DCMP_DEAMINASES_1"/>
    <property type="match status" value="1"/>
</dbReference>
<dbReference type="EMBL" id="CP042467">
    <property type="protein sequence ID" value="QED26348.1"/>
    <property type="molecule type" value="Genomic_DNA"/>
</dbReference>
<evidence type="ECO:0000256" key="2">
    <source>
        <dbReference type="ARBA" id="ARBA00011738"/>
    </source>
</evidence>
<dbReference type="NCBIfam" id="NF008113">
    <property type="entry name" value="PRK10860.1"/>
    <property type="match status" value="1"/>
</dbReference>
<protein>
    <recommendedName>
        <fullName evidence="8">tRNA-specific adenosine deaminase</fullName>
        <ecNumber evidence="8">3.5.4.33</ecNumber>
    </recommendedName>
</protein>
<dbReference type="KEGG" id="bbae:FRD01_03585"/>
<dbReference type="Proteomes" id="UP000321595">
    <property type="component" value="Chromosome"/>
</dbReference>
<dbReference type="HAMAP" id="MF_00972">
    <property type="entry name" value="tRNA_aden_deaminase"/>
    <property type="match status" value="1"/>
</dbReference>
<keyword evidence="11" id="KW-1185">Reference proteome</keyword>
<comment type="cofactor">
    <cofactor evidence="8">
        <name>Zn(2+)</name>
        <dbReference type="ChEBI" id="CHEBI:29105"/>
    </cofactor>
    <text evidence="8">Binds 1 zinc ion per subunit.</text>
</comment>
<dbReference type="AlphaFoldDB" id="A0A5B8XMW8"/>
<dbReference type="OrthoDB" id="9802676at2"/>
<name>A0A5B8XMW8_9DELT</name>
<dbReference type="EC" id="3.5.4.33" evidence="8"/>
<dbReference type="InterPro" id="IPR002125">
    <property type="entry name" value="CMP_dCMP_dom"/>
</dbReference>
<dbReference type="RefSeq" id="WP_146957716.1">
    <property type="nucleotide sequence ID" value="NZ_CP042467.1"/>
</dbReference>
<dbReference type="PROSITE" id="PS51747">
    <property type="entry name" value="CYT_DCMP_DEAMINASES_2"/>
    <property type="match status" value="1"/>
</dbReference>
<evidence type="ECO:0000259" key="9">
    <source>
        <dbReference type="PROSITE" id="PS51747"/>
    </source>
</evidence>
<dbReference type="GO" id="GO:0008270">
    <property type="term" value="F:zinc ion binding"/>
    <property type="evidence" value="ECO:0007669"/>
    <property type="project" value="UniProtKB-UniRule"/>
</dbReference>
<sequence>METPISSNHAYFMELALNEARRAAEMGEVPIGAVVVLNDEVIATGHNLRETTQDPTAHAELLAMQEAARHVGSWRLIDCTTYVTLEPCPMCAGVMVNARLSNLVYGARDPKAGAVRSLFTLADDPRLNHRVEIIEGILDAECGQILTDFFRGIREGHVKKPGKG</sequence>
<dbReference type="InterPro" id="IPR016192">
    <property type="entry name" value="APOBEC/CMP_deaminase_Zn-bd"/>
</dbReference>
<dbReference type="GO" id="GO:0052717">
    <property type="term" value="F:tRNA-specific adenosine-34 deaminase activity"/>
    <property type="evidence" value="ECO:0007669"/>
    <property type="project" value="UniProtKB-UniRule"/>
</dbReference>
<evidence type="ECO:0000256" key="1">
    <source>
        <dbReference type="ARBA" id="ARBA00010669"/>
    </source>
</evidence>
<evidence type="ECO:0000256" key="7">
    <source>
        <dbReference type="ARBA" id="ARBA00048045"/>
    </source>
</evidence>
<organism evidence="10 11">
    <name type="scientific">Microvenator marinus</name>
    <dbReference type="NCBI Taxonomy" id="2600177"/>
    <lineage>
        <taxon>Bacteria</taxon>
        <taxon>Deltaproteobacteria</taxon>
        <taxon>Bradymonadales</taxon>
        <taxon>Microvenatoraceae</taxon>
        <taxon>Microvenator</taxon>
    </lineage>
</organism>
<feature type="binding site" evidence="8">
    <location>
        <position position="91"/>
    </location>
    <ligand>
        <name>Zn(2+)</name>
        <dbReference type="ChEBI" id="CHEBI:29105"/>
        <note>catalytic</note>
    </ligand>
</feature>
<evidence type="ECO:0000256" key="8">
    <source>
        <dbReference type="HAMAP-Rule" id="MF_00972"/>
    </source>
</evidence>
<comment type="similarity">
    <text evidence="1">Belongs to the cytidine and deoxycytidylate deaminase family. ADAT2 subfamily.</text>
</comment>
<comment type="catalytic activity">
    <reaction evidence="7 8">
        <text>adenosine(34) in tRNA + H2O + H(+) = inosine(34) in tRNA + NH4(+)</text>
        <dbReference type="Rhea" id="RHEA:43168"/>
        <dbReference type="Rhea" id="RHEA-COMP:10373"/>
        <dbReference type="Rhea" id="RHEA-COMP:10374"/>
        <dbReference type="ChEBI" id="CHEBI:15377"/>
        <dbReference type="ChEBI" id="CHEBI:15378"/>
        <dbReference type="ChEBI" id="CHEBI:28938"/>
        <dbReference type="ChEBI" id="CHEBI:74411"/>
        <dbReference type="ChEBI" id="CHEBI:82852"/>
        <dbReference type="EC" id="3.5.4.33"/>
    </reaction>
</comment>
<feature type="active site" description="Proton donor" evidence="8">
    <location>
        <position position="60"/>
    </location>
</feature>
<dbReference type="FunFam" id="3.40.140.10:FF:000005">
    <property type="entry name" value="tRNA-specific adenosine deaminase"/>
    <property type="match status" value="1"/>
</dbReference>
<dbReference type="PANTHER" id="PTHR11079:SF202">
    <property type="entry name" value="TRNA-SPECIFIC ADENOSINE DEAMINASE"/>
    <property type="match status" value="1"/>
</dbReference>
<keyword evidence="3 8" id="KW-0819">tRNA processing</keyword>
<keyword evidence="4 8" id="KW-0479">Metal-binding</keyword>
<evidence type="ECO:0000256" key="6">
    <source>
        <dbReference type="ARBA" id="ARBA00022833"/>
    </source>
</evidence>
<proteinExistence type="inferred from homology"/>
<comment type="subunit">
    <text evidence="2 8">Homodimer.</text>
</comment>
<feature type="binding site" evidence="8">
    <location>
        <position position="88"/>
    </location>
    <ligand>
        <name>Zn(2+)</name>
        <dbReference type="ChEBI" id="CHEBI:29105"/>
        <note>catalytic</note>
    </ligand>
</feature>
<evidence type="ECO:0000256" key="4">
    <source>
        <dbReference type="ARBA" id="ARBA00022723"/>
    </source>
</evidence>